<dbReference type="SUPFAM" id="SSF48452">
    <property type="entry name" value="TPR-like"/>
    <property type="match status" value="2"/>
</dbReference>
<evidence type="ECO:0000259" key="3">
    <source>
        <dbReference type="Pfam" id="PF24604"/>
    </source>
</evidence>
<proteinExistence type="predicted"/>
<keyword evidence="2" id="KW-0812">Transmembrane</keyword>
<dbReference type="Gene3D" id="1.25.40.10">
    <property type="entry name" value="Tetratricopeptide repeat domain"/>
    <property type="match status" value="3"/>
</dbReference>
<feature type="region of interest" description="Disordered" evidence="1">
    <location>
        <begin position="1"/>
        <end position="23"/>
    </location>
</feature>
<dbReference type="AlphaFoldDB" id="A0A2N7UK70"/>
<sequence length="1260" mass="139350">MRWSSTTPTPNPGVSRCPVANDPRLPPNASPGHLIRPLTLRILGIVLVVILIGMFPARELLRLEAQDNALDRMAILYGWALLKASPENLELRTSLARRLMQVGDFQAARELFVSLEGNDDIELQWLLLELDMLEHAALEPTDPSRSVAAQHLAARLANLENHPALGNERLARIADQWLAMGHPGRAAGCFEHLAERDPEQRYRWLTRAGTWWLKAGDPQRSAAAWHRAWQLADDDKPPLGWLGWVIPAAHAQSELPALGSDTPPRREAAIEALLAAEQSSTDIGVEYAREYLSFYPDDPQLLDIGIRLALAHGQPEQALEWSRRYLDGQPDNIAALERHVAIALGLNRAELAIDSLTHLRELQPQRLDHLEGLARAQIWAGQPQRALTNLDALARASGQSSHDREVVTLAISLHQRPMALAALGRLESRGDITLEERRMLVDLLEYQGDPDAAIARIQGWQASGINDPALARRRALWLEQAGREAEAEQAWQALANQPGTRQEAVQARGRLLAQRWELDAALAVLATSEPTTGASLTNDYWRQRAELAWLAGDAAASSQAYRMVNEQGELDDNSASRLIQAAADSGDLELAMAVTRQRWANERDTDALVQMFFLAQRERRPDLARALLALADEAPERVANSPDYWGALGGQALQDHRPATARAAYERALALDGDNPSLRAGMLFALAAGGDRAALRQRLVEWQSQARGDSDMTLAMAEGHRQLGELDRALRWMRMADRAGTRDPWRALDHADLLSLAGQRNAAFEMRRRALADLLPTLARTLEAPAPLSVEARREQVRAMTAATTLSGPDSALGWYRALAVDAFAETPPSAEDSDWLFDAHQALQQPAHARYLLLRARDQGHESPTWQTLTVALDSNDKATLRRLLEAEDAALSGADRLAVLRQLDRREEAMALAQELNQGGHDHRRDIVELANQLPHRALVEGRYRELGELSETSQALAYERAGERWWGRLDLIRHDLDVDGLAVDASGLTEERDVELTLGWKGPGWNGPRNDTRLTVGMVDSDADSRWKMALQHRWQATARLAGTAEVALGQTSDASDLMRLLGQEDSAALGLEWQPTARDTLSLDARHLIYRSREERERLGDGYRLESEWRHALIKGATRRLDLRLLANHQRNDLKDTLPADSLLRLPTNGLGEDDLLADRSTFIGAGISLSRGEPGAAYPDVASPRLSLDLETGYRLPDRDIGFNAGLAVGTRLFGNDELSLRLELDQGTGANGDTQLGAVLTYQLFLGRPSATHP</sequence>
<name>A0A2N7UK70_9GAMM</name>
<protein>
    <recommendedName>
        <fullName evidence="3">PelB C-terminal domain-containing protein</fullName>
    </recommendedName>
</protein>
<dbReference type="InterPro" id="IPR011990">
    <property type="entry name" value="TPR-like_helical_dom_sf"/>
</dbReference>
<feature type="domain" description="PelB C-terminal" evidence="3">
    <location>
        <begin position="935"/>
        <end position="1251"/>
    </location>
</feature>
<dbReference type="Proteomes" id="UP000235547">
    <property type="component" value="Unassembled WGS sequence"/>
</dbReference>
<comment type="caution">
    <text evidence="4">The sequence shown here is derived from an EMBL/GenBank/DDBJ whole genome shotgun (WGS) entry which is preliminary data.</text>
</comment>
<accession>A0A2N7UK70</accession>
<feature type="transmembrane region" description="Helical" evidence="2">
    <location>
        <begin position="38"/>
        <end position="57"/>
    </location>
</feature>
<dbReference type="InterPro" id="IPR057306">
    <property type="entry name" value="B-barrel_PelB_C"/>
</dbReference>
<reference evidence="4 5" key="1">
    <citation type="submission" date="2018-01" db="EMBL/GenBank/DDBJ databases">
        <title>Halomonas endophytica sp. nov., isolated from storage liquid in the stems of Populus euphratica.</title>
        <authorList>
            <person name="Chen C."/>
        </authorList>
    </citation>
    <scope>NUCLEOTIDE SEQUENCE [LARGE SCALE GENOMIC DNA]</scope>
    <source>
        <strain evidence="4 5">BZ-SZ-XJ27</strain>
    </source>
</reference>
<dbReference type="OrthoDB" id="8565469at2"/>
<gene>
    <name evidence="4" type="ORF">C1H70_07030</name>
</gene>
<evidence type="ECO:0000256" key="2">
    <source>
        <dbReference type="SAM" id="Phobius"/>
    </source>
</evidence>
<dbReference type="EMBL" id="PNRG01000013">
    <property type="protein sequence ID" value="PMR80815.1"/>
    <property type="molecule type" value="Genomic_DNA"/>
</dbReference>
<dbReference type="Pfam" id="PF13429">
    <property type="entry name" value="TPR_15"/>
    <property type="match status" value="1"/>
</dbReference>
<keyword evidence="2" id="KW-0472">Membrane</keyword>
<dbReference type="Pfam" id="PF24604">
    <property type="entry name" value="B-barrel_PelB_C"/>
    <property type="match status" value="1"/>
</dbReference>
<evidence type="ECO:0000313" key="5">
    <source>
        <dbReference type="Proteomes" id="UP000235547"/>
    </source>
</evidence>
<keyword evidence="5" id="KW-1185">Reference proteome</keyword>
<evidence type="ECO:0000256" key="1">
    <source>
        <dbReference type="SAM" id="MobiDB-lite"/>
    </source>
</evidence>
<organism evidence="4 5">
    <name type="scientific">Halomonas urumqiensis</name>
    <dbReference type="NCBI Taxonomy" id="1684789"/>
    <lineage>
        <taxon>Bacteria</taxon>
        <taxon>Pseudomonadati</taxon>
        <taxon>Pseudomonadota</taxon>
        <taxon>Gammaproteobacteria</taxon>
        <taxon>Oceanospirillales</taxon>
        <taxon>Halomonadaceae</taxon>
        <taxon>Halomonas</taxon>
    </lineage>
</organism>
<evidence type="ECO:0000313" key="4">
    <source>
        <dbReference type="EMBL" id="PMR80815.1"/>
    </source>
</evidence>
<keyword evidence="2" id="KW-1133">Transmembrane helix</keyword>